<evidence type="ECO:0000256" key="1">
    <source>
        <dbReference type="ARBA" id="ARBA00023125"/>
    </source>
</evidence>
<dbReference type="GO" id="GO:0003700">
    <property type="term" value="F:DNA-binding transcription factor activity"/>
    <property type="evidence" value="ECO:0007669"/>
    <property type="project" value="InterPro"/>
</dbReference>
<dbReference type="PANTHER" id="PTHR30204">
    <property type="entry name" value="REDOX-CYCLING DRUG-SENSING TRANSCRIPTIONAL ACTIVATOR SOXR"/>
    <property type="match status" value="1"/>
</dbReference>
<reference evidence="4" key="1">
    <citation type="submission" date="2016-10" db="EMBL/GenBank/DDBJ databases">
        <authorList>
            <person name="Varghese N."/>
        </authorList>
    </citation>
    <scope>NUCLEOTIDE SEQUENCE [LARGE SCALE GENOMIC DNA]</scope>
    <source>
        <strain evidence="4">DSM 44719</strain>
    </source>
</reference>
<dbReference type="EMBL" id="FNTL01000005">
    <property type="protein sequence ID" value="SEE88763.1"/>
    <property type="molecule type" value="Genomic_DNA"/>
</dbReference>
<dbReference type="PROSITE" id="PS50937">
    <property type="entry name" value="HTH_MERR_2"/>
    <property type="match status" value="2"/>
</dbReference>
<feature type="domain" description="HTH merR-type" evidence="2">
    <location>
        <begin position="8"/>
        <end position="53"/>
    </location>
</feature>
<dbReference type="PANTHER" id="PTHR30204:SF93">
    <property type="entry name" value="HTH MERR-TYPE DOMAIN-CONTAINING PROTEIN"/>
    <property type="match status" value="1"/>
</dbReference>
<dbReference type="SMART" id="SM00422">
    <property type="entry name" value="HTH_MERR"/>
    <property type="match status" value="2"/>
</dbReference>
<evidence type="ECO:0000313" key="4">
    <source>
        <dbReference type="Proteomes" id="UP000183407"/>
    </source>
</evidence>
<feature type="domain" description="HTH merR-type" evidence="2">
    <location>
        <begin position="128"/>
        <end position="194"/>
    </location>
</feature>
<proteinExistence type="predicted"/>
<dbReference type="Pfam" id="PF13411">
    <property type="entry name" value="MerR_1"/>
    <property type="match status" value="1"/>
</dbReference>
<dbReference type="Proteomes" id="UP000183407">
    <property type="component" value="Unassembled WGS sequence"/>
</dbReference>
<evidence type="ECO:0000259" key="2">
    <source>
        <dbReference type="PROSITE" id="PS50937"/>
    </source>
</evidence>
<dbReference type="GO" id="GO:0003677">
    <property type="term" value="F:DNA binding"/>
    <property type="evidence" value="ECO:0007669"/>
    <property type="project" value="UniProtKB-KW"/>
</dbReference>
<keyword evidence="1 3" id="KW-0238">DNA-binding</keyword>
<dbReference type="Pfam" id="PF00376">
    <property type="entry name" value="MerR"/>
    <property type="match status" value="1"/>
</dbReference>
<sequence>MKSLKSQNMRTVDVARRVGCSVQHVRNLERDGVLPPAIRTATGYRIYSEVHLQSALAYRDLALGAGPVEAKRIVRSAHTSPETTVALLDEAHARLHTDRTEVALAKTAAAAISTEPIEDVRASDSMGVSELATALGVRPSTLRHWDAEGLVIPDRDTPTGTRRYSPAHVRDARIVHQLRKAGYRIAPLCVVLTQLRHTGSSDIGAALDARDQTITARSRALLDAAPALAALLALRTISPPVRTPPPESRNPR</sequence>
<accession>A0A1H5MHU0</accession>
<evidence type="ECO:0000313" key="3">
    <source>
        <dbReference type="EMBL" id="SEE88763.1"/>
    </source>
</evidence>
<organism evidence="3 4">
    <name type="scientific">Rhodococcus jostii</name>
    <dbReference type="NCBI Taxonomy" id="132919"/>
    <lineage>
        <taxon>Bacteria</taxon>
        <taxon>Bacillati</taxon>
        <taxon>Actinomycetota</taxon>
        <taxon>Actinomycetes</taxon>
        <taxon>Mycobacteriales</taxon>
        <taxon>Nocardiaceae</taxon>
        <taxon>Rhodococcus</taxon>
    </lineage>
</organism>
<dbReference type="AlphaFoldDB" id="A0A1H5MHU0"/>
<gene>
    <name evidence="3" type="ORF">SAMN04490220_8995</name>
</gene>
<name>A0A1H5MHU0_RHOJO</name>
<dbReference type="InterPro" id="IPR009061">
    <property type="entry name" value="DNA-bd_dom_put_sf"/>
</dbReference>
<protein>
    <submittedName>
        <fullName evidence="3">DNA-binding transcriptional regulator, MerR family</fullName>
    </submittedName>
</protein>
<dbReference type="SUPFAM" id="SSF46955">
    <property type="entry name" value="Putative DNA-binding domain"/>
    <property type="match status" value="2"/>
</dbReference>
<dbReference type="InterPro" id="IPR047057">
    <property type="entry name" value="MerR_fam"/>
</dbReference>
<dbReference type="InterPro" id="IPR000551">
    <property type="entry name" value="MerR-type_HTH_dom"/>
</dbReference>
<dbReference type="Gene3D" id="1.10.1660.10">
    <property type="match status" value="2"/>
</dbReference>